<accession>A0A0R0CKT1</accession>
<dbReference type="EMBL" id="LDJJ01000041">
    <property type="protein sequence ID" value="KRG66738.1"/>
    <property type="molecule type" value="Genomic_DNA"/>
</dbReference>
<name>A0A0R0CKT1_9GAMM</name>
<dbReference type="PATRIC" id="fig|405446.3.peg.2187"/>
<dbReference type="Proteomes" id="UP000051863">
    <property type="component" value="Unassembled WGS sequence"/>
</dbReference>
<organism evidence="1 2">
    <name type="scientific">Stenotrophomonas terrae</name>
    <dbReference type="NCBI Taxonomy" id="405446"/>
    <lineage>
        <taxon>Bacteria</taxon>
        <taxon>Pseudomonadati</taxon>
        <taxon>Pseudomonadota</taxon>
        <taxon>Gammaproteobacteria</taxon>
        <taxon>Lysobacterales</taxon>
        <taxon>Lysobacteraceae</taxon>
        <taxon>Stenotrophomonas</taxon>
    </lineage>
</organism>
<reference evidence="1 2" key="1">
    <citation type="submission" date="2015-05" db="EMBL/GenBank/DDBJ databases">
        <title>Genome sequencing and analysis of members of genus Stenotrophomonas.</title>
        <authorList>
            <person name="Patil P.P."/>
            <person name="Midha S."/>
            <person name="Patil P.B."/>
        </authorList>
    </citation>
    <scope>NUCLEOTIDE SEQUENCE [LARGE SCALE GENOMIC DNA]</scope>
    <source>
        <strain evidence="1 2">DSM 18941</strain>
    </source>
</reference>
<proteinExistence type="predicted"/>
<gene>
    <name evidence="1" type="ORF">ABB27_12860</name>
</gene>
<evidence type="ECO:0000313" key="1">
    <source>
        <dbReference type="EMBL" id="KRG66738.1"/>
    </source>
</evidence>
<comment type="caution">
    <text evidence="1">The sequence shown here is derived from an EMBL/GenBank/DDBJ whole genome shotgun (WGS) entry which is preliminary data.</text>
</comment>
<protein>
    <submittedName>
        <fullName evidence="1">Uncharacterized protein</fullName>
    </submittedName>
</protein>
<dbReference type="AlphaFoldDB" id="A0A0R0CKT1"/>
<evidence type="ECO:0000313" key="2">
    <source>
        <dbReference type="Proteomes" id="UP000051863"/>
    </source>
</evidence>
<keyword evidence="2" id="KW-1185">Reference proteome</keyword>
<sequence length="215" mass="24110">MAGARRIVPVGNGGRRMRGRTFLYVLPCVGEDYAKLGIGTDPMDRLQAFSPRYYELFDLQQGWLVEAETEQEARGWETQWKRQLRVHAAPAPLTVPARAGGHTEWLRGALAELGSLRDALELQGYTVHSSLHSWVRERISQQRELLASAEQAATSGFGTPSQWPAAIAHPGLLRMRDGLDAYVALQLPIQQLLSAELRAWHARNSLLLTFADDRW</sequence>